<organism evidence="1 2">
    <name type="scientific">Pleomassaria siparia CBS 279.74</name>
    <dbReference type="NCBI Taxonomy" id="1314801"/>
    <lineage>
        <taxon>Eukaryota</taxon>
        <taxon>Fungi</taxon>
        <taxon>Dikarya</taxon>
        <taxon>Ascomycota</taxon>
        <taxon>Pezizomycotina</taxon>
        <taxon>Dothideomycetes</taxon>
        <taxon>Pleosporomycetidae</taxon>
        <taxon>Pleosporales</taxon>
        <taxon>Pleomassariaceae</taxon>
        <taxon>Pleomassaria</taxon>
    </lineage>
</organism>
<keyword evidence="1" id="KW-0378">Hydrolase</keyword>
<evidence type="ECO:0000313" key="1">
    <source>
        <dbReference type="EMBL" id="KAF2703712.1"/>
    </source>
</evidence>
<sequence>MLRLSKGTALVRDPELLLFDEATSALDTANEAIVQAAVKAATRPGLTTIAVAHRLSTIRRCDRIFVLHQGRVANEGNHDELMLARGRYHDIVLAQSLDYEVTTR</sequence>
<dbReference type="EMBL" id="MU005785">
    <property type="protein sequence ID" value="KAF2703712.1"/>
    <property type="molecule type" value="Genomic_DNA"/>
</dbReference>
<dbReference type="InterPro" id="IPR027417">
    <property type="entry name" value="P-loop_NTPase"/>
</dbReference>
<proteinExistence type="predicted"/>
<dbReference type="GO" id="GO:0016787">
    <property type="term" value="F:hydrolase activity"/>
    <property type="evidence" value="ECO:0007669"/>
    <property type="project" value="UniProtKB-KW"/>
</dbReference>
<dbReference type="AlphaFoldDB" id="A0A6G1JTV4"/>
<accession>A0A6G1JTV4</accession>
<dbReference type="PANTHER" id="PTHR43394">
    <property type="entry name" value="ATP-DEPENDENT PERMEASE MDL1, MITOCHONDRIAL"/>
    <property type="match status" value="1"/>
</dbReference>
<evidence type="ECO:0000313" key="2">
    <source>
        <dbReference type="Proteomes" id="UP000799428"/>
    </source>
</evidence>
<dbReference type="InterPro" id="IPR039421">
    <property type="entry name" value="Type_1_exporter"/>
</dbReference>
<dbReference type="OrthoDB" id="6500128at2759"/>
<dbReference type="GO" id="GO:0015421">
    <property type="term" value="F:ABC-type oligopeptide transporter activity"/>
    <property type="evidence" value="ECO:0007669"/>
    <property type="project" value="TreeGrafter"/>
</dbReference>
<dbReference type="GO" id="GO:0005743">
    <property type="term" value="C:mitochondrial inner membrane"/>
    <property type="evidence" value="ECO:0007669"/>
    <property type="project" value="TreeGrafter"/>
</dbReference>
<dbReference type="PANTHER" id="PTHR43394:SF27">
    <property type="entry name" value="ATP-DEPENDENT TRANSLOCASE ABCB1-LIKE"/>
    <property type="match status" value="1"/>
</dbReference>
<dbReference type="GO" id="GO:0090374">
    <property type="term" value="P:oligopeptide export from mitochondrion"/>
    <property type="evidence" value="ECO:0007669"/>
    <property type="project" value="TreeGrafter"/>
</dbReference>
<dbReference type="Gene3D" id="3.40.50.300">
    <property type="entry name" value="P-loop containing nucleotide triphosphate hydrolases"/>
    <property type="match status" value="1"/>
</dbReference>
<dbReference type="Proteomes" id="UP000799428">
    <property type="component" value="Unassembled WGS sequence"/>
</dbReference>
<gene>
    <name evidence="1" type="ORF">K504DRAFT_391544</name>
</gene>
<protein>
    <submittedName>
        <fullName evidence="1">P-loop containing nucleoside triphosphate hydrolase protein</fullName>
    </submittedName>
</protein>
<name>A0A6G1JTV4_9PLEO</name>
<reference evidence="1" key="1">
    <citation type="journal article" date="2020" name="Stud. Mycol.">
        <title>101 Dothideomycetes genomes: a test case for predicting lifestyles and emergence of pathogens.</title>
        <authorList>
            <person name="Haridas S."/>
            <person name="Albert R."/>
            <person name="Binder M."/>
            <person name="Bloem J."/>
            <person name="Labutti K."/>
            <person name="Salamov A."/>
            <person name="Andreopoulos B."/>
            <person name="Baker S."/>
            <person name="Barry K."/>
            <person name="Bills G."/>
            <person name="Bluhm B."/>
            <person name="Cannon C."/>
            <person name="Castanera R."/>
            <person name="Culley D."/>
            <person name="Daum C."/>
            <person name="Ezra D."/>
            <person name="Gonzalez J."/>
            <person name="Henrissat B."/>
            <person name="Kuo A."/>
            <person name="Liang C."/>
            <person name="Lipzen A."/>
            <person name="Lutzoni F."/>
            <person name="Magnuson J."/>
            <person name="Mondo S."/>
            <person name="Nolan M."/>
            <person name="Ohm R."/>
            <person name="Pangilinan J."/>
            <person name="Park H.-J."/>
            <person name="Ramirez L."/>
            <person name="Alfaro M."/>
            <person name="Sun H."/>
            <person name="Tritt A."/>
            <person name="Yoshinaga Y."/>
            <person name="Zwiers L.-H."/>
            <person name="Turgeon B."/>
            <person name="Goodwin S."/>
            <person name="Spatafora J."/>
            <person name="Crous P."/>
            <person name="Grigoriev I."/>
        </authorList>
    </citation>
    <scope>NUCLEOTIDE SEQUENCE</scope>
    <source>
        <strain evidence="1">CBS 279.74</strain>
    </source>
</reference>
<keyword evidence="2" id="KW-1185">Reference proteome</keyword>
<dbReference type="SUPFAM" id="SSF52540">
    <property type="entry name" value="P-loop containing nucleoside triphosphate hydrolases"/>
    <property type="match status" value="1"/>
</dbReference>